<organism evidence="3 4">
    <name type="scientific">[Brevibacterium] flavum</name>
    <dbReference type="NCBI Taxonomy" id="92706"/>
    <lineage>
        <taxon>Bacteria</taxon>
        <taxon>Bacillati</taxon>
        <taxon>Actinomycetota</taxon>
        <taxon>Actinomycetes</taxon>
        <taxon>Mycobacteriales</taxon>
        <taxon>Corynebacteriaceae</taxon>
        <taxon>Corynebacterium</taxon>
    </lineage>
</organism>
<evidence type="ECO:0000313" key="4">
    <source>
        <dbReference type="Proteomes" id="UP000034037"/>
    </source>
</evidence>
<dbReference type="AlphaFoldDB" id="A0A0F6Z847"/>
<keyword evidence="3" id="KW-0378">Hydrolase</keyword>
<comment type="similarity">
    <text evidence="1">Belongs to the carbon-nitrogen hydrolase superfamily. NIT1/NIT2 family.</text>
</comment>
<dbReference type="PATRIC" id="fig|92706.3.peg.2932"/>
<evidence type="ECO:0000313" key="3">
    <source>
        <dbReference type="EMBL" id="AKF28552.1"/>
    </source>
</evidence>
<dbReference type="Gene3D" id="3.60.110.10">
    <property type="entry name" value="Carbon-nitrogen hydrolase"/>
    <property type="match status" value="1"/>
</dbReference>
<dbReference type="PROSITE" id="PS50263">
    <property type="entry name" value="CN_HYDROLASE"/>
    <property type="match status" value="1"/>
</dbReference>
<dbReference type="CDD" id="cd07581">
    <property type="entry name" value="nitrilase_3"/>
    <property type="match status" value="1"/>
</dbReference>
<dbReference type="Pfam" id="PF00795">
    <property type="entry name" value="CN_hydrolase"/>
    <property type="match status" value="1"/>
</dbReference>
<dbReference type="PROSITE" id="PS01227">
    <property type="entry name" value="UPF0012"/>
    <property type="match status" value="1"/>
</dbReference>
<gene>
    <name evidence="3" type="ORF">YH66_13985</name>
</gene>
<dbReference type="SMR" id="A0A0F6Z847"/>
<name>A0A0F6Z847_9CORY</name>
<dbReference type="GO" id="GO:0016787">
    <property type="term" value="F:hydrolase activity"/>
    <property type="evidence" value="ECO:0007669"/>
    <property type="project" value="UniProtKB-KW"/>
</dbReference>
<dbReference type="SUPFAM" id="SSF56317">
    <property type="entry name" value="Carbon-nitrogen hydrolase"/>
    <property type="match status" value="1"/>
</dbReference>
<dbReference type="HOGENOM" id="CLU_030130_1_2_11"/>
<protein>
    <submittedName>
        <fullName evidence="3">Amidohydrolase</fullName>
    </submittedName>
</protein>
<evidence type="ECO:0000256" key="1">
    <source>
        <dbReference type="ARBA" id="ARBA00010613"/>
    </source>
</evidence>
<dbReference type="Proteomes" id="UP000034037">
    <property type="component" value="Chromosome"/>
</dbReference>
<reference evidence="3 4" key="1">
    <citation type="submission" date="2015-04" db="EMBL/GenBank/DDBJ databases">
        <title>Complete Genome Sequence of Brevibacterium flavum ATCC 15168.</title>
        <authorList>
            <person name="Ahn J."/>
            <person name="Park G."/>
            <person name="Jeon W."/>
            <person name="Jang Y."/>
            <person name="Jang M."/>
            <person name="Lee H."/>
            <person name="Lee H."/>
        </authorList>
    </citation>
    <scope>NUCLEOTIDE SEQUENCE [LARGE SCALE GENOMIC DNA]</scope>
    <source>
        <strain evidence="3 4">ATCC 15168</strain>
    </source>
</reference>
<dbReference type="InterPro" id="IPR003010">
    <property type="entry name" value="C-N_Hydrolase"/>
</dbReference>
<dbReference type="RefSeq" id="WP_003862811.1">
    <property type="nucleotide sequence ID" value="NZ_CP011309.1"/>
</dbReference>
<sequence length="266" mass="29087">MRIALLQISTNSDKMDNFALLRDAAVKAAEQGARVLVFPEATSQSFGTGRLDTQAEELDGEFSTAVRKLADELDVVIVAGMFTPADTVQRDDKTISRVHNTVLISGAGLHQGYRKIHTYDAFGYRESDTVKPGDELVVFEIDGISFGVATCYDIRFPEQFKDLARKGAQIIVVPTSWQDGPGKLEQWEVLPRARALDSTCWLVACGQARLPEELRDERKGPTGIGHSMVTNPHGEVIASAGYEPEMLIADIDVSGLAKIREALPVL</sequence>
<feature type="domain" description="CN hydrolase" evidence="2">
    <location>
        <begin position="1"/>
        <end position="253"/>
    </location>
</feature>
<dbReference type="InterPro" id="IPR036526">
    <property type="entry name" value="C-N_Hydrolase_sf"/>
</dbReference>
<dbReference type="InterPro" id="IPR001110">
    <property type="entry name" value="UPF0012_CS"/>
</dbReference>
<proteinExistence type="inferred from homology"/>
<dbReference type="PANTHER" id="PTHR23088:SF27">
    <property type="entry name" value="DEAMINATED GLUTATHIONE AMIDASE"/>
    <property type="match status" value="1"/>
</dbReference>
<dbReference type="PANTHER" id="PTHR23088">
    <property type="entry name" value="NITRILASE-RELATED"/>
    <property type="match status" value="1"/>
</dbReference>
<accession>A0A0F6Z847</accession>
<dbReference type="EMBL" id="CP011309">
    <property type="protein sequence ID" value="AKF28552.1"/>
    <property type="molecule type" value="Genomic_DNA"/>
</dbReference>
<keyword evidence="4" id="KW-1185">Reference proteome</keyword>
<evidence type="ECO:0000259" key="2">
    <source>
        <dbReference type="PROSITE" id="PS50263"/>
    </source>
</evidence>